<proteinExistence type="predicted"/>
<keyword evidence="2" id="KW-1185">Reference proteome</keyword>
<organism evidence="1 2">
    <name type="scientific">Armillaria luteobubalina</name>
    <dbReference type="NCBI Taxonomy" id="153913"/>
    <lineage>
        <taxon>Eukaryota</taxon>
        <taxon>Fungi</taxon>
        <taxon>Dikarya</taxon>
        <taxon>Basidiomycota</taxon>
        <taxon>Agaricomycotina</taxon>
        <taxon>Agaricomycetes</taxon>
        <taxon>Agaricomycetidae</taxon>
        <taxon>Agaricales</taxon>
        <taxon>Marasmiineae</taxon>
        <taxon>Physalacriaceae</taxon>
        <taxon>Armillaria</taxon>
    </lineage>
</organism>
<accession>A0AA39Q269</accession>
<name>A0AA39Q269_9AGAR</name>
<dbReference type="AlphaFoldDB" id="A0AA39Q269"/>
<gene>
    <name evidence="1" type="ORF">EDD18DRAFT_1107524</name>
</gene>
<evidence type="ECO:0000313" key="1">
    <source>
        <dbReference type="EMBL" id="KAK0494016.1"/>
    </source>
</evidence>
<evidence type="ECO:0000313" key="2">
    <source>
        <dbReference type="Proteomes" id="UP001175228"/>
    </source>
</evidence>
<dbReference type="EMBL" id="JAUEPU010000022">
    <property type="protein sequence ID" value="KAK0494016.1"/>
    <property type="molecule type" value="Genomic_DNA"/>
</dbReference>
<reference evidence="1" key="1">
    <citation type="submission" date="2023-06" db="EMBL/GenBank/DDBJ databases">
        <authorList>
            <consortium name="Lawrence Berkeley National Laboratory"/>
            <person name="Ahrendt S."/>
            <person name="Sahu N."/>
            <person name="Indic B."/>
            <person name="Wong-Bajracharya J."/>
            <person name="Merenyi Z."/>
            <person name="Ke H.-M."/>
            <person name="Monk M."/>
            <person name="Kocsube S."/>
            <person name="Drula E."/>
            <person name="Lipzen A."/>
            <person name="Balint B."/>
            <person name="Henrissat B."/>
            <person name="Andreopoulos B."/>
            <person name="Martin F.M."/>
            <person name="Harder C.B."/>
            <person name="Rigling D."/>
            <person name="Ford K.L."/>
            <person name="Foster G.D."/>
            <person name="Pangilinan J."/>
            <person name="Papanicolaou A."/>
            <person name="Barry K."/>
            <person name="LaButti K."/>
            <person name="Viragh M."/>
            <person name="Koriabine M."/>
            <person name="Yan M."/>
            <person name="Riley R."/>
            <person name="Champramary S."/>
            <person name="Plett K.L."/>
            <person name="Tsai I.J."/>
            <person name="Slot J."/>
            <person name="Sipos G."/>
            <person name="Plett J."/>
            <person name="Nagy L.G."/>
            <person name="Grigoriev I.V."/>
        </authorList>
    </citation>
    <scope>NUCLEOTIDE SEQUENCE</scope>
    <source>
        <strain evidence="1">HWK02</strain>
    </source>
</reference>
<sequence>MRDTQYTRGQCTPSTPKLFDIGITRKFIYLKAEGMIIDYPSTPVNWYTANLIGLQGVQDMRYSLSSLQSPGQMILHLLQSTNRNALSKNINQLPQENHSAMVRPVQFQDGRAPSNVLANKISVSEFSRKLMRVGSLRDCGTGANDESRQWGVQRGAQFSNSAWLKVLAIVILHRPPGSWLHNDAERESFLLKPARSSNRLTDIAEPAPRYTTSKHGCSPSNILQTY</sequence>
<comment type="caution">
    <text evidence="1">The sequence shown here is derived from an EMBL/GenBank/DDBJ whole genome shotgun (WGS) entry which is preliminary data.</text>
</comment>
<dbReference type="Proteomes" id="UP001175228">
    <property type="component" value="Unassembled WGS sequence"/>
</dbReference>
<protein>
    <submittedName>
        <fullName evidence="1">Uncharacterized protein</fullName>
    </submittedName>
</protein>